<protein>
    <submittedName>
        <fullName evidence="2">Uncharacterized protein</fullName>
    </submittedName>
</protein>
<comment type="caution">
    <text evidence="2">The sequence shown here is derived from an EMBL/GenBank/DDBJ whole genome shotgun (WGS) entry which is preliminary data.</text>
</comment>
<evidence type="ECO:0000256" key="1">
    <source>
        <dbReference type="SAM" id="Phobius"/>
    </source>
</evidence>
<dbReference type="RefSeq" id="WP_165050101.1">
    <property type="nucleotide sequence ID" value="NZ_JAALFE010000010.1"/>
</dbReference>
<dbReference type="Proteomes" id="UP000474758">
    <property type="component" value="Unassembled WGS sequence"/>
</dbReference>
<name>A0A6M1U8E4_9RHOB</name>
<dbReference type="EMBL" id="JAALFE010000010">
    <property type="protein sequence ID" value="NGQ91493.1"/>
    <property type="molecule type" value="Genomic_DNA"/>
</dbReference>
<sequence length="131" mass="13754">MTDRRLPHGWGIATAAMLGGLIIGGTAAVMAFGQDTHHWNAETYVTMQPSSRPGVEAEVMFANTGIHQLSIYSFTLSIDGLAVDVRVEINASGADDLITVTPPAGFMSVPPSILVPEDGAGRIDIVAEGMM</sequence>
<keyword evidence="3" id="KW-1185">Reference proteome</keyword>
<accession>A0A6M1U8E4</accession>
<keyword evidence="1" id="KW-0472">Membrane</keyword>
<keyword evidence="1" id="KW-0812">Transmembrane</keyword>
<evidence type="ECO:0000313" key="3">
    <source>
        <dbReference type="Proteomes" id="UP000474758"/>
    </source>
</evidence>
<evidence type="ECO:0000313" key="2">
    <source>
        <dbReference type="EMBL" id="NGQ91493.1"/>
    </source>
</evidence>
<keyword evidence="1" id="KW-1133">Transmembrane helix</keyword>
<dbReference type="AlphaFoldDB" id="A0A6M1U8E4"/>
<feature type="transmembrane region" description="Helical" evidence="1">
    <location>
        <begin position="12"/>
        <end position="32"/>
    </location>
</feature>
<gene>
    <name evidence="2" type="ORF">G5V65_11350</name>
</gene>
<organism evidence="2 3">
    <name type="scientific">Paragemmobacter kunshanensis</name>
    <dbReference type="NCBI Taxonomy" id="2583234"/>
    <lineage>
        <taxon>Bacteria</taxon>
        <taxon>Pseudomonadati</taxon>
        <taxon>Pseudomonadota</taxon>
        <taxon>Alphaproteobacteria</taxon>
        <taxon>Rhodobacterales</taxon>
        <taxon>Paracoccaceae</taxon>
        <taxon>Paragemmobacter</taxon>
    </lineage>
</organism>
<proteinExistence type="predicted"/>
<reference evidence="2 3" key="1">
    <citation type="submission" date="2020-02" db="EMBL/GenBank/DDBJ databases">
        <title>Rhodobacter translucens sp. nov., a novel bacterium isolated from activated sludge.</title>
        <authorList>
            <person name="Liu J."/>
        </authorList>
    </citation>
    <scope>NUCLEOTIDE SEQUENCE [LARGE SCALE GENOMIC DNA]</scope>
    <source>
        <strain evidence="2 3">HX-7-19</strain>
    </source>
</reference>